<keyword evidence="8 10" id="KW-0472">Membrane</keyword>
<comment type="pathway">
    <text evidence="3">Porphyrin-containing compound metabolism; protoheme biosynthesis.</text>
</comment>
<dbReference type="Pfam" id="PF07219">
    <property type="entry name" value="HemY_N"/>
    <property type="match status" value="1"/>
</dbReference>
<keyword evidence="7 10" id="KW-1133">Transmembrane helix</keyword>
<dbReference type="EMBL" id="SMRS01000001">
    <property type="protein sequence ID" value="KAA0876203.1"/>
    <property type="molecule type" value="Genomic_DNA"/>
</dbReference>
<comment type="function">
    <text evidence="1">Involved in a late step of protoheme IX synthesis.</text>
</comment>
<dbReference type="GO" id="GO:0042168">
    <property type="term" value="P:heme metabolic process"/>
    <property type="evidence" value="ECO:0007669"/>
    <property type="project" value="InterPro"/>
</dbReference>
<gene>
    <name evidence="12" type="ORF">E1H14_00200</name>
</gene>
<evidence type="ECO:0000256" key="3">
    <source>
        <dbReference type="ARBA" id="ARBA00004744"/>
    </source>
</evidence>
<keyword evidence="9" id="KW-0627">Porphyrin biosynthesis</keyword>
<dbReference type="InterPro" id="IPR010817">
    <property type="entry name" value="HemY_N"/>
</dbReference>
<comment type="caution">
    <text evidence="12">The sequence shown here is derived from an EMBL/GenBank/DDBJ whole genome shotgun (WGS) entry which is preliminary data.</text>
</comment>
<evidence type="ECO:0000256" key="4">
    <source>
        <dbReference type="ARBA" id="ARBA00022475"/>
    </source>
</evidence>
<dbReference type="AlphaFoldDB" id="A0A5A9W6Q1"/>
<dbReference type="Proteomes" id="UP000325302">
    <property type="component" value="Unassembled WGS sequence"/>
</dbReference>
<reference evidence="12 13" key="1">
    <citation type="submission" date="2019-03" db="EMBL/GenBank/DDBJ databases">
        <title>Nitrincola sp. nov. isolated from an Indian soda lake.</title>
        <authorList>
            <person name="Joshi A."/>
            <person name="Thite S.V."/>
            <person name="Joseph N."/>
            <person name="Dhotre D."/>
            <person name="Moorthy M."/>
            <person name="Shouche Y.S."/>
        </authorList>
    </citation>
    <scope>NUCLEOTIDE SEQUENCE [LARGE SCALE GENOMIC DNA]</scope>
    <source>
        <strain evidence="12 13">MEB193</strain>
    </source>
</reference>
<feature type="transmembrane region" description="Helical" evidence="10">
    <location>
        <begin position="42"/>
        <end position="63"/>
    </location>
</feature>
<evidence type="ECO:0000256" key="9">
    <source>
        <dbReference type="ARBA" id="ARBA00023244"/>
    </source>
</evidence>
<evidence type="ECO:0000256" key="6">
    <source>
        <dbReference type="ARBA" id="ARBA00022692"/>
    </source>
</evidence>
<accession>A0A5A9W6Q1</accession>
<name>A0A5A9W6Q1_9GAMM</name>
<dbReference type="InterPro" id="IPR005254">
    <property type="entry name" value="Heme_biosyn_assoc_TPR_pro"/>
</dbReference>
<organism evidence="12 13">
    <name type="scientific">Nitrincola tapanii</name>
    <dbReference type="NCBI Taxonomy" id="1708751"/>
    <lineage>
        <taxon>Bacteria</taxon>
        <taxon>Pseudomonadati</taxon>
        <taxon>Pseudomonadota</taxon>
        <taxon>Gammaproteobacteria</taxon>
        <taxon>Oceanospirillales</taxon>
        <taxon>Oceanospirillaceae</taxon>
        <taxon>Nitrincola</taxon>
    </lineage>
</organism>
<dbReference type="InterPro" id="IPR011990">
    <property type="entry name" value="TPR-like_helical_dom_sf"/>
</dbReference>
<dbReference type="OrthoDB" id="7053339at2"/>
<feature type="domain" description="HemY N-terminal" evidence="11">
    <location>
        <begin position="27"/>
        <end position="133"/>
    </location>
</feature>
<keyword evidence="6 10" id="KW-0812">Transmembrane</keyword>
<protein>
    <recommendedName>
        <fullName evidence="11">HemY N-terminal domain-containing protein</fullName>
    </recommendedName>
</protein>
<keyword evidence="5" id="KW-0997">Cell inner membrane</keyword>
<evidence type="ECO:0000256" key="5">
    <source>
        <dbReference type="ARBA" id="ARBA00022519"/>
    </source>
</evidence>
<evidence type="ECO:0000313" key="12">
    <source>
        <dbReference type="EMBL" id="KAA0876203.1"/>
    </source>
</evidence>
<dbReference type="SUPFAM" id="SSF48452">
    <property type="entry name" value="TPR-like"/>
    <property type="match status" value="1"/>
</dbReference>
<evidence type="ECO:0000256" key="7">
    <source>
        <dbReference type="ARBA" id="ARBA00022989"/>
    </source>
</evidence>
<proteinExistence type="predicted"/>
<keyword evidence="13" id="KW-1185">Reference proteome</keyword>
<sequence length="417" mass="47271">MKRLFLLLLLILVVGAWTGQLMVRDPGYVLLAFEQTTVETSLWVFIVATLLLFLILHGVINLLSGIRLPELGWGQWRLKRKRKAAERSTLRGLLALSEGNWQKAQKDLIASTQHAAIPFINQTAATKAAMEQGDFDTAEKLIQQARRQTPHAKLALDILAIELDIARGELRSALSTLVALRRQHSQHKTLLSLQLGIYERLQDWQGILDLLPELKRQNLLDNARWEALAEQATITQLHQQIDPKAGLTAEVQRKQLQSFWQSLPEAARDLDPVVAAYVEQLLNQAGDKLAESLLKERLNRRWSDLLAGLYGRIQGDKAQRRYEQAQAWLVEQEQSPELHLTLARLAQQLQNWDQACLHFEAALTLKAELAWMAEYARLLQHLGQQDKANLWLNRGFEQVAILAPKLPMPEPALSSPS</sequence>
<evidence type="ECO:0000313" key="13">
    <source>
        <dbReference type="Proteomes" id="UP000325302"/>
    </source>
</evidence>
<evidence type="ECO:0000256" key="2">
    <source>
        <dbReference type="ARBA" id="ARBA00004429"/>
    </source>
</evidence>
<dbReference type="Gene3D" id="1.25.40.10">
    <property type="entry name" value="Tetratricopeptide repeat domain"/>
    <property type="match status" value="2"/>
</dbReference>
<keyword evidence="4" id="KW-1003">Cell membrane</keyword>
<dbReference type="NCBIfam" id="TIGR00540">
    <property type="entry name" value="TPR_hemY_coli"/>
    <property type="match status" value="1"/>
</dbReference>
<dbReference type="RefSeq" id="WP_149389457.1">
    <property type="nucleotide sequence ID" value="NZ_SMRS01000001.1"/>
</dbReference>
<dbReference type="GO" id="GO:0006779">
    <property type="term" value="P:porphyrin-containing compound biosynthetic process"/>
    <property type="evidence" value="ECO:0007669"/>
    <property type="project" value="UniProtKB-KW"/>
</dbReference>
<evidence type="ECO:0000256" key="8">
    <source>
        <dbReference type="ARBA" id="ARBA00023136"/>
    </source>
</evidence>
<comment type="subcellular location">
    <subcellularLocation>
        <location evidence="2">Cell inner membrane</location>
        <topology evidence="2">Multi-pass membrane protein</topology>
    </subcellularLocation>
</comment>
<evidence type="ECO:0000256" key="1">
    <source>
        <dbReference type="ARBA" id="ARBA00002962"/>
    </source>
</evidence>
<evidence type="ECO:0000259" key="11">
    <source>
        <dbReference type="Pfam" id="PF07219"/>
    </source>
</evidence>
<dbReference type="UniPathway" id="UPA00252"/>
<dbReference type="GO" id="GO:0005886">
    <property type="term" value="C:plasma membrane"/>
    <property type="evidence" value="ECO:0007669"/>
    <property type="project" value="UniProtKB-SubCell"/>
</dbReference>
<evidence type="ECO:0000256" key="10">
    <source>
        <dbReference type="SAM" id="Phobius"/>
    </source>
</evidence>